<dbReference type="EMBL" id="CP017305">
    <property type="protein sequence ID" value="AOS84509.1"/>
    <property type="molecule type" value="Genomic_DNA"/>
</dbReference>
<dbReference type="RefSeq" id="WP_069810701.1">
    <property type="nucleotide sequence ID" value="NZ_CP017305.1"/>
</dbReference>
<organism evidence="1 2">
    <name type="scientific">Chlorobaculum limnaeum</name>
    <dbReference type="NCBI Taxonomy" id="274537"/>
    <lineage>
        <taxon>Bacteria</taxon>
        <taxon>Pseudomonadati</taxon>
        <taxon>Chlorobiota</taxon>
        <taxon>Chlorobiia</taxon>
        <taxon>Chlorobiales</taxon>
        <taxon>Chlorobiaceae</taxon>
        <taxon>Chlorobaculum</taxon>
    </lineage>
</organism>
<dbReference type="SUPFAM" id="SSF143880">
    <property type="entry name" value="NE0471 N-terminal domain-like"/>
    <property type="match status" value="1"/>
</dbReference>
<keyword evidence="2" id="KW-1185">Reference proteome</keyword>
<sequence length="86" mass="9642">MKIAEVHPQPDWVLSIVAEDGRVGIFDVAPYLEFEAFEALRDHAEFLKVSNGGYFIEWECGADLSADTIEARWRVVEEDAAKVSAN</sequence>
<dbReference type="Gene3D" id="3.30.2020.10">
    <property type="entry name" value="NE0471-like N-terminal domain"/>
    <property type="match status" value="1"/>
</dbReference>
<dbReference type="InterPro" id="IPR018841">
    <property type="entry name" value="DUF2442"/>
</dbReference>
<dbReference type="STRING" id="274537.BIU88_10415"/>
<name>A0A1D8D9C7_CHLLM</name>
<dbReference type="OrthoDB" id="9803723at2"/>
<gene>
    <name evidence="1" type="ORF">BIU88_10415</name>
</gene>
<reference evidence="1" key="1">
    <citation type="submission" date="2016-09" db="EMBL/GenBank/DDBJ databases">
        <title>Genome sequence of Chlorobaculum limnaeum.</title>
        <authorList>
            <person name="Liu Z."/>
            <person name="Tank M."/>
            <person name="Bryant D.A."/>
        </authorList>
    </citation>
    <scope>NUCLEOTIDE SEQUENCE [LARGE SCALE GENOMIC DNA]</scope>
    <source>
        <strain evidence="1">DSM 1677</strain>
    </source>
</reference>
<accession>A0A1D8D9C7</accession>
<evidence type="ECO:0000313" key="1">
    <source>
        <dbReference type="EMBL" id="AOS84509.1"/>
    </source>
</evidence>
<evidence type="ECO:0008006" key="3">
    <source>
        <dbReference type="Google" id="ProtNLM"/>
    </source>
</evidence>
<dbReference type="Proteomes" id="UP000095185">
    <property type="component" value="Chromosome"/>
</dbReference>
<dbReference type="KEGG" id="clz:BIU88_10415"/>
<dbReference type="AlphaFoldDB" id="A0A1D8D9C7"/>
<proteinExistence type="predicted"/>
<evidence type="ECO:0000313" key="2">
    <source>
        <dbReference type="Proteomes" id="UP000095185"/>
    </source>
</evidence>
<dbReference type="InterPro" id="IPR036782">
    <property type="entry name" value="NE0471-like_N"/>
</dbReference>
<protein>
    <recommendedName>
        <fullName evidence="3">DUF2442 domain-containing protein</fullName>
    </recommendedName>
</protein>
<dbReference type="Pfam" id="PF10387">
    <property type="entry name" value="DUF2442"/>
    <property type="match status" value="1"/>
</dbReference>